<protein>
    <recommendedName>
        <fullName evidence="5">Glycosyl hydrolase</fullName>
    </recommendedName>
</protein>
<dbReference type="InterPro" id="IPR008928">
    <property type="entry name" value="6-hairpin_glycosidase_sf"/>
</dbReference>
<dbReference type="PANTHER" id="PTHR36845">
    <property type="entry name" value="HYDROLASE, PUTATIVE (AFU_ORTHOLOGUE AFUA_7G05090)-RELATED"/>
    <property type="match status" value="1"/>
</dbReference>
<dbReference type="Gene3D" id="1.50.10.10">
    <property type="match status" value="1"/>
</dbReference>
<dbReference type="AlphaFoldDB" id="A0A3L7E0Q3"/>
<organism evidence="3 4">
    <name type="scientific">Seongchinamella sediminis</name>
    <dbReference type="NCBI Taxonomy" id="2283635"/>
    <lineage>
        <taxon>Bacteria</taxon>
        <taxon>Pseudomonadati</taxon>
        <taxon>Pseudomonadota</taxon>
        <taxon>Gammaproteobacteria</taxon>
        <taxon>Cellvibrionales</taxon>
        <taxon>Halieaceae</taxon>
        <taxon>Seongchinamella</taxon>
    </lineage>
</organism>
<accession>A0A3L7E0Q3</accession>
<evidence type="ECO:0008006" key="5">
    <source>
        <dbReference type="Google" id="ProtNLM"/>
    </source>
</evidence>
<evidence type="ECO:0000256" key="1">
    <source>
        <dbReference type="ARBA" id="ARBA00022801"/>
    </source>
</evidence>
<dbReference type="Proteomes" id="UP000265509">
    <property type="component" value="Unassembled WGS sequence"/>
</dbReference>
<dbReference type="OrthoDB" id="428577at2"/>
<dbReference type="InterPro" id="IPR052369">
    <property type="entry name" value="UG_Glycosaminoglycan_Hydrolase"/>
</dbReference>
<keyword evidence="4" id="KW-1185">Reference proteome</keyword>
<evidence type="ECO:0000256" key="2">
    <source>
        <dbReference type="ARBA" id="ARBA00038358"/>
    </source>
</evidence>
<dbReference type="PANTHER" id="PTHR36845:SF1">
    <property type="entry name" value="HYDROLASE, PUTATIVE (AFU_ORTHOLOGUE AFUA_7G05090)-RELATED"/>
    <property type="match status" value="1"/>
</dbReference>
<dbReference type="GO" id="GO:0000272">
    <property type="term" value="P:polysaccharide catabolic process"/>
    <property type="evidence" value="ECO:0007669"/>
    <property type="project" value="TreeGrafter"/>
</dbReference>
<dbReference type="SUPFAM" id="SSF48208">
    <property type="entry name" value="Six-hairpin glycosidases"/>
    <property type="match status" value="1"/>
</dbReference>
<dbReference type="InterPro" id="IPR012341">
    <property type="entry name" value="6hp_glycosidase-like_sf"/>
</dbReference>
<proteinExistence type="inferred from homology"/>
<keyword evidence="1" id="KW-0378">Hydrolase</keyword>
<sequence length="384" mass="43331">MANREKALELLCQRVLSTREQIGDAWAHNADPETGKWNTVETGDWVDGHWVDMLRMTGELLDRPELIDEAFSRTESIRYKLELDDMFRGHRFAYSAARLHAATGDEHMRTLALAAAWALRSSANKGNGAMPVGTQCQVLGAVEFSDEVAKGALSRNTICVDNVHPPLILDWWAWKQTGDDTFRIGAERMLKVQEEHFIREDGSTIENIMFNWETGELIAEIPTLLGYADDSCWTRGQAWAIAGNLWGYEHTRNTHYLEVAGKLFDYWWDRVGADIPPWDFNDPDPDAPLDSSSSAIVCSALARLAVLDPLPEEAKPFTERLEPMLDSLCKRLTPVDDQDERPVGMLLDGCMNGRKQVAHRNELIWGDFYLMEALYCLEKGGLAS</sequence>
<comment type="caution">
    <text evidence="3">The sequence shown here is derived from an EMBL/GenBank/DDBJ whole genome shotgun (WGS) entry which is preliminary data.</text>
</comment>
<name>A0A3L7E0Q3_9GAMM</name>
<reference evidence="3 4" key="1">
    <citation type="submission" date="2018-07" db="EMBL/GenBank/DDBJ databases">
        <title>Halioglobus sp. genome submission.</title>
        <authorList>
            <person name="Ye M.-Q."/>
            <person name="Du Z.-J."/>
        </authorList>
    </citation>
    <scope>NUCLEOTIDE SEQUENCE [LARGE SCALE GENOMIC DNA]</scope>
    <source>
        <strain evidence="3 4">U0301</strain>
    </source>
</reference>
<dbReference type="EMBL" id="QRAN01000006">
    <property type="protein sequence ID" value="RLQ22505.1"/>
    <property type="molecule type" value="Genomic_DNA"/>
</dbReference>
<evidence type="ECO:0000313" key="4">
    <source>
        <dbReference type="Proteomes" id="UP000265509"/>
    </source>
</evidence>
<dbReference type="GO" id="GO:0052757">
    <property type="term" value="F:chondroitin hydrolase activity"/>
    <property type="evidence" value="ECO:0007669"/>
    <property type="project" value="TreeGrafter"/>
</dbReference>
<evidence type="ECO:0000313" key="3">
    <source>
        <dbReference type="EMBL" id="RLQ22505.1"/>
    </source>
</evidence>
<comment type="similarity">
    <text evidence="2">Belongs to the glycosyl hydrolase 88 family.</text>
</comment>
<gene>
    <name evidence="3" type="ORF">DWB85_07765</name>
</gene>
<dbReference type="RefSeq" id="WP_117953646.1">
    <property type="nucleotide sequence ID" value="NZ_QRAN01000006.1"/>
</dbReference>